<dbReference type="EMBL" id="CH476623">
    <property type="protein sequence ID" value="EDN99779.1"/>
    <property type="molecule type" value="Genomic_DNA"/>
</dbReference>
<dbReference type="GO" id="GO:0043605">
    <property type="term" value="P:amide catabolic process"/>
    <property type="evidence" value="ECO:0000318"/>
    <property type="project" value="GO_Central"/>
</dbReference>
<feature type="domain" description="Amidase" evidence="7">
    <location>
        <begin position="97"/>
        <end position="236"/>
    </location>
</feature>
<protein>
    <recommendedName>
        <fullName evidence="3">amidase</fullName>
        <ecNumber evidence="3">3.5.1.4</ecNumber>
    </recommendedName>
</protein>
<comment type="similarity">
    <text evidence="2">Belongs to the amidase family.</text>
</comment>
<evidence type="ECO:0000256" key="3">
    <source>
        <dbReference type="ARBA" id="ARBA00012922"/>
    </source>
</evidence>
<dbReference type="InterPro" id="IPR036928">
    <property type="entry name" value="AS_sf"/>
</dbReference>
<evidence type="ECO:0000313" key="8">
    <source>
        <dbReference type="EMBL" id="EDN99779.1"/>
    </source>
</evidence>
<dbReference type="GeneID" id="5492923"/>
<sequence>MAISIVTTASGASWQEVAKDRQRHRDETIAAVQPAIPDITNIPLNTLSVARQVLTPDEIKITEAKVEDLLTKLAKGELSSTEVTNAFLRRAGLAQKVQALSRAKYLDEYLKTNGKTLGPLHGLPISVKEHLGIKDLDHNAGFVAWVGKTSPSNAHIVEILLNAGAVLYARTTQPQTLMHLETSNNIYGVTVNPFNTTLTCGGSSGGEGALIGFRGSCLGIGTDIGGSIRSPAANNGNRLSEVVEWKLAYIYTGLYGMKPTTRRLPVEGWAATMAGSEHILGTIGPLSTSLEGCKVFIKTLIDAKPWYKEPSLLPFPWKEEDFFSGKKLKVAILWDDGVVKPHPPVTRALQQVVDKLKTNDNIEVVEWKPYKHDLAWDIIANLYFADGGEQELDAIKESGEPLRPLTEHIITQNQNVQSHSIASMWNSQVERDNYRTEYANIWNETATSKTPNGGLEGMVDVILSPVGPGSAPKLDTAKWWGYTSQWNLLDYPAIIFPVDKVDVTKDNAKETYTPRNDKDKYNWDLWEQYRAEGYKDAPVSLQLIGRRYEEEKVIQALEIIQGQTGLPFVEYI</sequence>
<feature type="binding site" evidence="6">
    <location>
        <position position="203"/>
    </location>
    <ligand>
        <name>substrate</name>
    </ligand>
</feature>
<feature type="active site" description="Charge relay system" evidence="5">
    <location>
        <position position="203"/>
    </location>
</feature>
<comment type="catalytic activity">
    <reaction evidence="1">
        <text>a monocarboxylic acid amide + H2O = a monocarboxylate + NH4(+)</text>
        <dbReference type="Rhea" id="RHEA:12020"/>
        <dbReference type="ChEBI" id="CHEBI:15377"/>
        <dbReference type="ChEBI" id="CHEBI:28938"/>
        <dbReference type="ChEBI" id="CHEBI:35757"/>
        <dbReference type="ChEBI" id="CHEBI:83628"/>
        <dbReference type="EC" id="3.5.1.4"/>
    </reaction>
</comment>
<dbReference type="PANTHER" id="PTHR46072">
    <property type="entry name" value="AMIDASE-RELATED-RELATED"/>
    <property type="match status" value="1"/>
</dbReference>
<dbReference type="RefSeq" id="XP_001596417.1">
    <property type="nucleotide sequence ID" value="XM_001596367.1"/>
</dbReference>
<feature type="binding site" evidence="6">
    <location>
        <begin position="224"/>
        <end position="227"/>
    </location>
    <ligand>
        <name>substrate</name>
    </ligand>
</feature>
<keyword evidence="4" id="KW-0378">Hydrolase</keyword>
<accession>A7EBF1</accession>
<dbReference type="FunCoup" id="A7EBF1">
    <property type="interactions" value="51"/>
</dbReference>
<dbReference type="SUPFAM" id="SSF75304">
    <property type="entry name" value="Amidase signature (AS) enzymes"/>
    <property type="match status" value="1"/>
</dbReference>
<evidence type="ECO:0000256" key="2">
    <source>
        <dbReference type="ARBA" id="ARBA00009199"/>
    </source>
</evidence>
<dbReference type="PIRSF" id="PIRSF001221">
    <property type="entry name" value="Amidase_fungi"/>
    <property type="match status" value="1"/>
</dbReference>
<name>A7EBF1_SCLS1</name>
<dbReference type="HOGENOM" id="CLU_009600_9_2_1"/>
<proteinExistence type="inferred from homology"/>
<dbReference type="Proteomes" id="UP000001312">
    <property type="component" value="Unassembled WGS sequence"/>
</dbReference>
<feature type="active site" description="Acyl-ester intermediate" evidence="5">
    <location>
        <position position="227"/>
    </location>
</feature>
<keyword evidence="9" id="KW-1185">Reference proteome</keyword>
<dbReference type="InterPro" id="IPR023631">
    <property type="entry name" value="Amidase_dom"/>
</dbReference>
<evidence type="ECO:0000313" key="9">
    <source>
        <dbReference type="Proteomes" id="UP000001312"/>
    </source>
</evidence>
<dbReference type="InParanoid" id="A7EBF1"/>
<dbReference type="Gene3D" id="3.90.1300.10">
    <property type="entry name" value="Amidase signature (AS) domain"/>
    <property type="match status" value="2"/>
</dbReference>
<organism evidence="8 9">
    <name type="scientific">Sclerotinia sclerotiorum (strain ATCC 18683 / 1980 / Ss-1)</name>
    <name type="common">White mold</name>
    <name type="synonym">Whetzelinia sclerotiorum</name>
    <dbReference type="NCBI Taxonomy" id="665079"/>
    <lineage>
        <taxon>Eukaryota</taxon>
        <taxon>Fungi</taxon>
        <taxon>Dikarya</taxon>
        <taxon>Ascomycota</taxon>
        <taxon>Pezizomycotina</taxon>
        <taxon>Leotiomycetes</taxon>
        <taxon>Helotiales</taxon>
        <taxon>Sclerotiniaceae</taxon>
        <taxon>Sclerotinia</taxon>
    </lineage>
</organism>
<dbReference type="OMA" id="AQVATNC"/>
<evidence type="ECO:0000259" key="7">
    <source>
        <dbReference type="Pfam" id="PF01425"/>
    </source>
</evidence>
<gene>
    <name evidence="8" type="ORF">SS1G_02637</name>
</gene>
<feature type="active site" description="Charge relay system" evidence="5">
    <location>
        <position position="128"/>
    </location>
</feature>
<dbReference type="InterPro" id="IPR020556">
    <property type="entry name" value="Amidase_CS"/>
</dbReference>
<dbReference type="eggNOG" id="KOG1212">
    <property type="taxonomic scope" value="Eukaryota"/>
</dbReference>
<dbReference type="AlphaFoldDB" id="A7EBF1"/>
<evidence type="ECO:0000256" key="5">
    <source>
        <dbReference type="PIRSR" id="PIRSR001221-1"/>
    </source>
</evidence>
<evidence type="ECO:0000256" key="1">
    <source>
        <dbReference type="ARBA" id="ARBA00001311"/>
    </source>
</evidence>
<reference evidence="9" key="1">
    <citation type="journal article" date="2011" name="PLoS Genet.">
        <title>Genomic analysis of the necrotrophic fungal pathogens Sclerotinia sclerotiorum and Botrytis cinerea.</title>
        <authorList>
            <person name="Amselem J."/>
            <person name="Cuomo C.A."/>
            <person name="van Kan J.A."/>
            <person name="Viaud M."/>
            <person name="Benito E.P."/>
            <person name="Couloux A."/>
            <person name="Coutinho P.M."/>
            <person name="de Vries R.P."/>
            <person name="Dyer P.S."/>
            <person name="Fillinger S."/>
            <person name="Fournier E."/>
            <person name="Gout L."/>
            <person name="Hahn M."/>
            <person name="Kohn L."/>
            <person name="Lapalu N."/>
            <person name="Plummer K.M."/>
            <person name="Pradier J.M."/>
            <person name="Quevillon E."/>
            <person name="Sharon A."/>
            <person name="Simon A."/>
            <person name="ten Have A."/>
            <person name="Tudzynski B."/>
            <person name="Tudzynski P."/>
            <person name="Wincker P."/>
            <person name="Andrew M."/>
            <person name="Anthouard V."/>
            <person name="Beever R.E."/>
            <person name="Beffa R."/>
            <person name="Benoit I."/>
            <person name="Bouzid O."/>
            <person name="Brault B."/>
            <person name="Chen Z."/>
            <person name="Choquer M."/>
            <person name="Collemare J."/>
            <person name="Cotton P."/>
            <person name="Danchin E.G."/>
            <person name="Da Silva C."/>
            <person name="Gautier A."/>
            <person name="Giraud C."/>
            <person name="Giraud T."/>
            <person name="Gonzalez C."/>
            <person name="Grossetete S."/>
            <person name="Guldener U."/>
            <person name="Henrissat B."/>
            <person name="Howlett B.J."/>
            <person name="Kodira C."/>
            <person name="Kretschmer M."/>
            <person name="Lappartient A."/>
            <person name="Leroch M."/>
            <person name="Levis C."/>
            <person name="Mauceli E."/>
            <person name="Neuveglise C."/>
            <person name="Oeser B."/>
            <person name="Pearson M."/>
            <person name="Poulain J."/>
            <person name="Poussereau N."/>
            <person name="Quesneville H."/>
            <person name="Rascle C."/>
            <person name="Schumacher J."/>
            <person name="Segurens B."/>
            <person name="Sexton A."/>
            <person name="Silva E."/>
            <person name="Sirven C."/>
            <person name="Soanes D.M."/>
            <person name="Talbot N.J."/>
            <person name="Templeton M."/>
            <person name="Yandava C."/>
            <person name="Yarden O."/>
            <person name="Zeng Q."/>
            <person name="Rollins J.A."/>
            <person name="Lebrun M.H."/>
            <person name="Dickman M."/>
        </authorList>
    </citation>
    <scope>NUCLEOTIDE SEQUENCE [LARGE SCALE GENOMIC DNA]</scope>
    <source>
        <strain evidence="9">ATCC 18683 / 1980 / Ss-1</strain>
    </source>
</reference>
<feature type="domain" description="Amidase" evidence="7">
    <location>
        <begin position="251"/>
        <end position="553"/>
    </location>
</feature>
<dbReference type="EC" id="3.5.1.4" evidence="3"/>
<feature type="binding site" evidence="6">
    <location>
        <position position="177"/>
    </location>
    <ligand>
        <name>substrate</name>
    </ligand>
</feature>
<dbReference type="Pfam" id="PF01425">
    <property type="entry name" value="Amidase"/>
    <property type="match status" value="2"/>
</dbReference>
<evidence type="ECO:0000256" key="4">
    <source>
        <dbReference type="ARBA" id="ARBA00022801"/>
    </source>
</evidence>
<dbReference type="KEGG" id="ssl:SS1G_02637"/>
<dbReference type="STRING" id="665079.A7EBF1"/>
<evidence type="ECO:0000256" key="6">
    <source>
        <dbReference type="PIRSR" id="PIRSR001221-2"/>
    </source>
</evidence>
<dbReference type="GO" id="GO:0004040">
    <property type="term" value="F:amidase activity"/>
    <property type="evidence" value="ECO:0007669"/>
    <property type="project" value="UniProtKB-EC"/>
</dbReference>
<dbReference type="PROSITE" id="PS00571">
    <property type="entry name" value="AMIDASES"/>
    <property type="match status" value="1"/>
</dbReference>
<dbReference type="PANTHER" id="PTHR46072:SF4">
    <property type="entry name" value="AMIDASE C550.07-RELATED"/>
    <property type="match status" value="1"/>
</dbReference>